<dbReference type="InterPro" id="IPR001245">
    <property type="entry name" value="Ser-Thr/Tyr_kinase_cat_dom"/>
</dbReference>
<keyword evidence="17" id="KW-1185">Reference proteome</keyword>
<gene>
    <name evidence="16" type="ORF">B0T19DRAFT_402431</name>
</gene>
<evidence type="ECO:0000256" key="6">
    <source>
        <dbReference type="ARBA" id="ARBA00022679"/>
    </source>
</evidence>
<feature type="region of interest" description="Disordered" evidence="14">
    <location>
        <begin position="341"/>
        <end position="362"/>
    </location>
</feature>
<proteinExistence type="predicted"/>
<dbReference type="GO" id="GO:0005524">
    <property type="term" value="F:ATP binding"/>
    <property type="evidence" value="ECO:0007669"/>
    <property type="project" value="UniProtKB-KW"/>
</dbReference>
<evidence type="ECO:0000256" key="7">
    <source>
        <dbReference type="ARBA" id="ARBA00022741"/>
    </source>
</evidence>
<dbReference type="Proteomes" id="UP001286456">
    <property type="component" value="Unassembled WGS sequence"/>
</dbReference>
<dbReference type="PROSITE" id="PS50011">
    <property type="entry name" value="PROTEIN_KINASE_DOM"/>
    <property type="match status" value="1"/>
</dbReference>
<dbReference type="InterPro" id="IPR011009">
    <property type="entry name" value="Kinase-like_dom_sf"/>
</dbReference>
<accession>A0AAE0M999</accession>
<name>A0AAE0M999_9PEZI</name>
<organism evidence="16 17">
    <name type="scientific">Cercophora scortea</name>
    <dbReference type="NCBI Taxonomy" id="314031"/>
    <lineage>
        <taxon>Eukaryota</taxon>
        <taxon>Fungi</taxon>
        <taxon>Dikarya</taxon>
        <taxon>Ascomycota</taxon>
        <taxon>Pezizomycotina</taxon>
        <taxon>Sordariomycetes</taxon>
        <taxon>Sordariomycetidae</taxon>
        <taxon>Sordariales</taxon>
        <taxon>Lasiosphaeriaceae</taxon>
        <taxon>Cercophora</taxon>
    </lineage>
</organism>
<comment type="subunit">
    <text evidence="2">Component of the EKC/KEOPS complex composed of at least BUD32, CGI121, GON7, KAE1 and PCC1; the whole complex dimerizes.</text>
</comment>
<comment type="catalytic activity">
    <reaction evidence="13">
        <text>L-seryl-[protein] + ATP = O-phospho-L-seryl-[protein] + ADP + H(+)</text>
        <dbReference type="Rhea" id="RHEA:17989"/>
        <dbReference type="Rhea" id="RHEA-COMP:9863"/>
        <dbReference type="Rhea" id="RHEA-COMP:11604"/>
        <dbReference type="ChEBI" id="CHEBI:15378"/>
        <dbReference type="ChEBI" id="CHEBI:29999"/>
        <dbReference type="ChEBI" id="CHEBI:30616"/>
        <dbReference type="ChEBI" id="CHEBI:83421"/>
        <dbReference type="ChEBI" id="CHEBI:456216"/>
        <dbReference type="EC" id="2.7.11.1"/>
    </reaction>
</comment>
<keyword evidence="7" id="KW-0547">Nucleotide-binding</keyword>
<evidence type="ECO:0000259" key="15">
    <source>
        <dbReference type="PROSITE" id="PS50011"/>
    </source>
</evidence>
<dbReference type="PROSITE" id="PS00109">
    <property type="entry name" value="PROTEIN_KINASE_TYR"/>
    <property type="match status" value="1"/>
</dbReference>
<evidence type="ECO:0000256" key="12">
    <source>
        <dbReference type="ARBA" id="ARBA00047899"/>
    </source>
</evidence>
<evidence type="ECO:0000256" key="14">
    <source>
        <dbReference type="SAM" id="MobiDB-lite"/>
    </source>
</evidence>
<dbReference type="Gene3D" id="1.10.510.10">
    <property type="entry name" value="Transferase(Phosphotransferase) domain 1"/>
    <property type="match status" value="1"/>
</dbReference>
<dbReference type="Pfam" id="PF07714">
    <property type="entry name" value="PK_Tyr_Ser-Thr"/>
    <property type="match status" value="1"/>
</dbReference>
<comment type="caution">
    <text evidence="16">The sequence shown here is derived from an EMBL/GenBank/DDBJ whole genome shotgun (WGS) entry which is preliminary data.</text>
</comment>
<feature type="compositionally biased region" description="Polar residues" evidence="14">
    <location>
        <begin position="344"/>
        <end position="362"/>
    </location>
</feature>
<keyword evidence="8 16" id="KW-0418">Kinase</keyword>
<evidence type="ECO:0000256" key="11">
    <source>
        <dbReference type="ARBA" id="ARBA00033194"/>
    </source>
</evidence>
<sequence>MLKAKCWAVKEKSVHADARLERLLLCVNCYIFAFSQFNGPKRPSASPTQTLDRLFLPIRFQHPSLPMKRAHKFDTIGFGATCYVTTTDDPAVVRKGYQVWEDGRLWLNREHEYYTSGEEDVQREATIYNILGDHDQILKFLGLEEIGPGVHSLRLERAPLNNVRSYIKQHPDEPPALEDRLYMAIQAARGVAYIHSKGVQHCDLCCRNLLLFEGLRVKLGDFGASLIDGRGLKETNCEEAAYELPLRGREFYTRPGRKRDIFALGSAIYEITTWKRPYAGLEDEEIESRYAQDLFPPLEGNVAGAVISKCWGEGYETADEVALDLGQCFERLEEETRLSLPSDIETNSSADGKSSTQLAIKA</sequence>
<evidence type="ECO:0000256" key="9">
    <source>
        <dbReference type="ARBA" id="ARBA00022840"/>
    </source>
</evidence>
<dbReference type="PANTHER" id="PTHR44329:SF288">
    <property type="entry name" value="MITOGEN-ACTIVATED PROTEIN KINASE KINASE KINASE 20"/>
    <property type="match status" value="1"/>
</dbReference>
<dbReference type="InterPro" id="IPR000719">
    <property type="entry name" value="Prot_kinase_dom"/>
</dbReference>
<evidence type="ECO:0000256" key="2">
    <source>
        <dbReference type="ARBA" id="ARBA00011534"/>
    </source>
</evidence>
<dbReference type="GO" id="GO:0004674">
    <property type="term" value="F:protein serine/threonine kinase activity"/>
    <property type="evidence" value="ECO:0007669"/>
    <property type="project" value="UniProtKB-EC"/>
</dbReference>
<comment type="catalytic activity">
    <reaction evidence="12">
        <text>L-threonyl-[protein] + ATP = O-phospho-L-threonyl-[protein] + ADP + H(+)</text>
        <dbReference type="Rhea" id="RHEA:46608"/>
        <dbReference type="Rhea" id="RHEA-COMP:11060"/>
        <dbReference type="Rhea" id="RHEA-COMP:11605"/>
        <dbReference type="ChEBI" id="CHEBI:15378"/>
        <dbReference type="ChEBI" id="CHEBI:30013"/>
        <dbReference type="ChEBI" id="CHEBI:30616"/>
        <dbReference type="ChEBI" id="CHEBI:61977"/>
        <dbReference type="ChEBI" id="CHEBI:456216"/>
        <dbReference type="EC" id="2.7.11.1"/>
    </reaction>
</comment>
<dbReference type="AlphaFoldDB" id="A0AAE0M999"/>
<dbReference type="EMBL" id="JAUEPO010000004">
    <property type="protein sequence ID" value="KAK3324181.1"/>
    <property type="molecule type" value="Genomic_DNA"/>
</dbReference>
<evidence type="ECO:0000256" key="10">
    <source>
        <dbReference type="ARBA" id="ARBA00030980"/>
    </source>
</evidence>
<reference evidence="16" key="1">
    <citation type="journal article" date="2023" name="Mol. Phylogenet. Evol.">
        <title>Genome-scale phylogeny and comparative genomics of the fungal order Sordariales.</title>
        <authorList>
            <person name="Hensen N."/>
            <person name="Bonometti L."/>
            <person name="Westerberg I."/>
            <person name="Brannstrom I.O."/>
            <person name="Guillou S."/>
            <person name="Cros-Aarteil S."/>
            <person name="Calhoun S."/>
            <person name="Haridas S."/>
            <person name="Kuo A."/>
            <person name="Mondo S."/>
            <person name="Pangilinan J."/>
            <person name="Riley R."/>
            <person name="LaButti K."/>
            <person name="Andreopoulos B."/>
            <person name="Lipzen A."/>
            <person name="Chen C."/>
            <person name="Yan M."/>
            <person name="Daum C."/>
            <person name="Ng V."/>
            <person name="Clum A."/>
            <person name="Steindorff A."/>
            <person name="Ohm R.A."/>
            <person name="Martin F."/>
            <person name="Silar P."/>
            <person name="Natvig D.O."/>
            <person name="Lalanne C."/>
            <person name="Gautier V."/>
            <person name="Ament-Velasquez S.L."/>
            <person name="Kruys A."/>
            <person name="Hutchinson M.I."/>
            <person name="Powell A.J."/>
            <person name="Barry K."/>
            <person name="Miller A.N."/>
            <person name="Grigoriev I.V."/>
            <person name="Debuchy R."/>
            <person name="Gladieux P."/>
            <person name="Hiltunen Thoren M."/>
            <person name="Johannesson H."/>
        </authorList>
    </citation>
    <scope>NUCLEOTIDE SEQUENCE</scope>
    <source>
        <strain evidence="16">SMH4131-1</strain>
    </source>
</reference>
<evidence type="ECO:0000313" key="17">
    <source>
        <dbReference type="Proteomes" id="UP001286456"/>
    </source>
</evidence>
<evidence type="ECO:0000256" key="4">
    <source>
        <dbReference type="ARBA" id="ARBA00013948"/>
    </source>
</evidence>
<keyword evidence="9" id="KW-0067">ATP-binding</keyword>
<comment type="function">
    <text evidence="1">Component of the EKC/KEOPS complex that is required for the formation of a threonylcarbamoyl group on adenosine at position 37 (t(6)A37) in tRNAs that read codons beginning with adenine. The complex is probably involved in the transfer of the threonylcarbamoyl moiety of threonylcarbamoyl-AMP (TC-AMP) to the N6 group of A37. BUD32 has ATPase activity in the context of the EKC/KEOPS complex and likely plays a supporting role to the catalytic subunit KAE1. The EKC/KEOPS complex also promotes both telomere uncapping and telomere elongation. The complex is required for efficient recruitment of transcriptional coactivators.</text>
</comment>
<feature type="domain" description="Protein kinase" evidence="15">
    <location>
        <begin position="70"/>
        <end position="350"/>
    </location>
</feature>
<evidence type="ECO:0000313" key="16">
    <source>
        <dbReference type="EMBL" id="KAK3324181.1"/>
    </source>
</evidence>
<dbReference type="InterPro" id="IPR008266">
    <property type="entry name" value="Tyr_kinase_AS"/>
</dbReference>
<evidence type="ECO:0000256" key="1">
    <source>
        <dbReference type="ARBA" id="ARBA00003747"/>
    </source>
</evidence>
<evidence type="ECO:0000256" key="8">
    <source>
        <dbReference type="ARBA" id="ARBA00022777"/>
    </source>
</evidence>
<reference evidence="16" key="2">
    <citation type="submission" date="2023-06" db="EMBL/GenBank/DDBJ databases">
        <authorList>
            <consortium name="Lawrence Berkeley National Laboratory"/>
            <person name="Haridas S."/>
            <person name="Hensen N."/>
            <person name="Bonometti L."/>
            <person name="Westerberg I."/>
            <person name="Brannstrom I.O."/>
            <person name="Guillou S."/>
            <person name="Cros-Aarteil S."/>
            <person name="Calhoun S."/>
            <person name="Kuo A."/>
            <person name="Mondo S."/>
            <person name="Pangilinan J."/>
            <person name="Riley R."/>
            <person name="Labutti K."/>
            <person name="Andreopoulos B."/>
            <person name="Lipzen A."/>
            <person name="Chen C."/>
            <person name="Yanf M."/>
            <person name="Daum C."/>
            <person name="Ng V."/>
            <person name="Clum A."/>
            <person name="Steindorff A."/>
            <person name="Ohm R."/>
            <person name="Martin F."/>
            <person name="Silar P."/>
            <person name="Natvig D."/>
            <person name="Lalanne C."/>
            <person name="Gautier V."/>
            <person name="Ament-Velasquez S.L."/>
            <person name="Kruys A."/>
            <person name="Hutchinson M.I."/>
            <person name="Powell A.J."/>
            <person name="Barry K."/>
            <person name="Miller A.N."/>
            <person name="Grigoriev I.V."/>
            <person name="Debuchy R."/>
            <person name="Gladieux P."/>
            <person name="Thoren M.H."/>
            <person name="Johannesson H."/>
        </authorList>
    </citation>
    <scope>NUCLEOTIDE SEQUENCE</scope>
    <source>
        <strain evidence="16">SMH4131-1</strain>
    </source>
</reference>
<protein>
    <recommendedName>
        <fullName evidence="5">EKC/KEOPS complex subunit BUD32</fullName>
        <ecNumber evidence="3">2.7.11.1</ecNumber>
    </recommendedName>
    <alternativeName>
        <fullName evidence="10 11">Atypical Serine/threonine protein kinase BUD32</fullName>
    </alternativeName>
    <alternativeName>
        <fullName evidence="4">EKC/KEOPS complex subunit bud32</fullName>
    </alternativeName>
</protein>
<evidence type="ECO:0000256" key="5">
    <source>
        <dbReference type="ARBA" id="ARBA00019973"/>
    </source>
</evidence>
<keyword evidence="6" id="KW-0808">Transferase</keyword>
<dbReference type="SUPFAM" id="SSF56112">
    <property type="entry name" value="Protein kinase-like (PK-like)"/>
    <property type="match status" value="1"/>
</dbReference>
<dbReference type="EC" id="2.7.11.1" evidence="3"/>
<dbReference type="InterPro" id="IPR051681">
    <property type="entry name" value="Ser/Thr_Kinases-Pseudokinases"/>
</dbReference>
<evidence type="ECO:0000256" key="13">
    <source>
        <dbReference type="ARBA" id="ARBA00048679"/>
    </source>
</evidence>
<evidence type="ECO:0000256" key="3">
    <source>
        <dbReference type="ARBA" id="ARBA00012513"/>
    </source>
</evidence>
<dbReference type="PANTHER" id="PTHR44329">
    <property type="entry name" value="SERINE/THREONINE-PROTEIN KINASE TNNI3K-RELATED"/>
    <property type="match status" value="1"/>
</dbReference>